<dbReference type="InterPro" id="IPR050415">
    <property type="entry name" value="MRET"/>
</dbReference>
<dbReference type="PROSITE" id="PS00197">
    <property type="entry name" value="2FE2S_FER_1"/>
    <property type="match status" value="1"/>
</dbReference>
<dbReference type="Gene3D" id="3.10.20.30">
    <property type="match status" value="1"/>
</dbReference>
<dbReference type="Pfam" id="PF00970">
    <property type="entry name" value="FAD_binding_6"/>
    <property type="match status" value="1"/>
</dbReference>
<evidence type="ECO:0000313" key="12">
    <source>
        <dbReference type="Proteomes" id="UP000008461"/>
    </source>
</evidence>
<name>F4KTA4_HALH1</name>
<dbReference type="Gene3D" id="2.40.30.10">
    <property type="entry name" value="Translation factors"/>
    <property type="match status" value="1"/>
</dbReference>
<evidence type="ECO:0000256" key="2">
    <source>
        <dbReference type="ARBA" id="ARBA00022630"/>
    </source>
</evidence>
<evidence type="ECO:0000256" key="1">
    <source>
        <dbReference type="ARBA" id="ARBA00001974"/>
    </source>
</evidence>
<evidence type="ECO:0000259" key="9">
    <source>
        <dbReference type="PROSITE" id="PS51085"/>
    </source>
</evidence>
<proteinExistence type="predicted"/>
<dbReference type="PRINTS" id="PR00371">
    <property type="entry name" value="FPNCR"/>
</dbReference>
<dbReference type="CDD" id="cd00207">
    <property type="entry name" value="fer2"/>
    <property type="match status" value="1"/>
</dbReference>
<dbReference type="PANTHER" id="PTHR47354">
    <property type="entry name" value="NADH OXIDOREDUCTASE HCR"/>
    <property type="match status" value="1"/>
</dbReference>
<organism evidence="11 12">
    <name type="scientific">Haliscomenobacter hydrossis (strain ATCC 27775 / DSM 1100 / LMG 10767 / O)</name>
    <dbReference type="NCBI Taxonomy" id="760192"/>
    <lineage>
        <taxon>Bacteria</taxon>
        <taxon>Pseudomonadati</taxon>
        <taxon>Bacteroidota</taxon>
        <taxon>Saprospiria</taxon>
        <taxon>Saprospirales</taxon>
        <taxon>Haliscomenobacteraceae</taxon>
        <taxon>Haliscomenobacter</taxon>
    </lineage>
</organism>
<reference evidence="11 12" key="1">
    <citation type="journal article" date="2011" name="Stand. Genomic Sci.">
        <title>Complete genome sequence of Haliscomenobacter hydrossis type strain (O).</title>
        <authorList>
            <consortium name="US DOE Joint Genome Institute (JGI-PGF)"/>
            <person name="Daligault H."/>
            <person name="Lapidus A."/>
            <person name="Zeytun A."/>
            <person name="Nolan M."/>
            <person name="Lucas S."/>
            <person name="Del Rio T.G."/>
            <person name="Tice H."/>
            <person name="Cheng J.F."/>
            <person name="Tapia R."/>
            <person name="Han C."/>
            <person name="Goodwin L."/>
            <person name="Pitluck S."/>
            <person name="Liolios K."/>
            <person name="Pagani I."/>
            <person name="Ivanova N."/>
            <person name="Huntemann M."/>
            <person name="Mavromatis K."/>
            <person name="Mikhailova N."/>
            <person name="Pati A."/>
            <person name="Chen A."/>
            <person name="Palaniappan K."/>
            <person name="Land M."/>
            <person name="Hauser L."/>
            <person name="Brambilla E.M."/>
            <person name="Rohde M."/>
            <person name="Verbarg S."/>
            <person name="Goker M."/>
            <person name="Bristow J."/>
            <person name="Eisen J.A."/>
            <person name="Markowitz V."/>
            <person name="Hugenholtz P."/>
            <person name="Kyrpides N.C."/>
            <person name="Klenk H.P."/>
            <person name="Woyke T."/>
        </authorList>
    </citation>
    <scope>NUCLEOTIDE SEQUENCE [LARGE SCALE GENOMIC DNA]</scope>
    <source>
        <strain evidence="12">ATCC 27775 / DSM 1100 / LMG 10767 / O</strain>
    </source>
</reference>
<evidence type="ECO:0000256" key="4">
    <source>
        <dbReference type="ARBA" id="ARBA00022723"/>
    </source>
</evidence>
<dbReference type="RefSeq" id="WP_013765702.1">
    <property type="nucleotide sequence ID" value="NC_015510.1"/>
</dbReference>
<evidence type="ECO:0000313" key="11">
    <source>
        <dbReference type="EMBL" id="AEE51161.1"/>
    </source>
</evidence>
<dbReference type="SUPFAM" id="SSF63380">
    <property type="entry name" value="Riboflavin synthase domain-like"/>
    <property type="match status" value="1"/>
</dbReference>
<dbReference type="InterPro" id="IPR012675">
    <property type="entry name" value="Beta-grasp_dom_sf"/>
</dbReference>
<keyword evidence="2" id="KW-0285">Flavoprotein</keyword>
<keyword evidence="11" id="KW-0223">Dioxygenase</keyword>
<dbReference type="PROSITE" id="PS51085">
    <property type="entry name" value="2FE2S_FER_2"/>
    <property type="match status" value="1"/>
</dbReference>
<keyword evidence="5" id="KW-0274">FAD</keyword>
<evidence type="ECO:0000256" key="6">
    <source>
        <dbReference type="ARBA" id="ARBA00023002"/>
    </source>
</evidence>
<dbReference type="InterPro" id="IPR017927">
    <property type="entry name" value="FAD-bd_FR_type"/>
</dbReference>
<dbReference type="GO" id="GO:0046872">
    <property type="term" value="F:metal ion binding"/>
    <property type="evidence" value="ECO:0007669"/>
    <property type="project" value="UniProtKB-KW"/>
</dbReference>
<feature type="domain" description="FAD-binding FR-type" evidence="10">
    <location>
        <begin position="3"/>
        <end position="107"/>
    </location>
</feature>
<accession>F4KTA4</accession>
<comment type="cofactor">
    <cofactor evidence="1">
        <name>FAD</name>
        <dbReference type="ChEBI" id="CHEBI:57692"/>
    </cofactor>
</comment>
<keyword evidence="6 11" id="KW-0560">Oxidoreductase</keyword>
<dbReference type="GO" id="GO:0051537">
    <property type="term" value="F:2 iron, 2 sulfur cluster binding"/>
    <property type="evidence" value="ECO:0007669"/>
    <property type="project" value="UniProtKB-KW"/>
</dbReference>
<dbReference type="AlphaFoldDB" id="F4KTA4"/>
<evidence type="ECO:0000256" key="8">
    <source>
        <dbReference type="ARBA" id="ARBA00023014"/>
    </source>
</evidence>
<dbReference type="InterPro" id="IPR036010">
    <property type="entry name" value="2Fe-2S_ferredoxin-like_sf"/>
</dbReference>
<gene>
    <name evidence="11" type="ordered locus">Halhy_3302</name>
</gene>
<evidence type="ECO:0000256" key="3">
    <source>
        <dbReference type="ARBA" id="ARBA00022714"/>
    </source>
</evidence>
<dbReference type="Pfam" id="PF00111">
    <property type="entry name" value="Fer2"/>
    <property type="match status" value="1"/>
</dbReference>
<reference key="2">
    <citation type="submission" date="2011-04" db="EMBL/GenBank/DDBJ databases">
        <title>Complete sequence of chromosome of Haliscomenobacter hydrossis DSM 1100.</title>
        <authorList>
            <consortium name="US DOE Joint Genome Institute (JGI-PGF)"/>
            <person name="Lucas S."/>
            <person name="Han J."/>
            <person name="Lapidus A."/>
            <person name="Bruce D."/>
            <person name="Goodwin L."/>
            <person name="Pitluck S."/>
            <person name="Peters L."/>
            <person name="Kyrpides N."/>
            <person name="Mavromatis K."/>
            <person name="Ivanova N."/>
            <person name="Ovchinnikova G."/>
            <person name="Pagani I."/>
            <person name="Daligault H."/>
            <person name="Detter J.C."/>
            <person name="Han C."/>
            <person name="Land M."/>
            <person name="Hauser L."/>
            <person name="Markowitz V."/>
            <person name="Cheng J.-F."/>
            <person name="Hugenholtz P."/>
            <person name="Woyke T."/>
            <person name="Wu D."/>
            <person name="Verbarg S."/>
            <person name="Frueling A."/>
            <person name="Brambilla E."/>
            <person name="Klenk H.-P."/>
            <person name="Eisen J.A."/>
        </authorList>
    </citation>
    <scope>NUCLEOTIDE SEQUENCE</scope>
    <source>
        <strain>DSM 1100</strain>
    </source>
</reference>
<dbReference type="Gene3D" id="3.40.50.80">
    <property type="entry name" value="Nucleotide-binding domain of ferredoxin-NADP reductase (FNR) module"/>
    <property type="match status" value="1"/>
</dbReference>
<dbReference type="STRING" id="760192.Halhy_3302"/>
<dbReference type="InterPro" id="IPR001041">
    <property type="entry name" value="2Fe-2S_ferredoxin-type"/>
</dbReference>
<keyword evidence="12" id="KW-1185">Reference proteome</keyword>
<evidence type="ECO:0000256" key="5">
    <source>
        <dbReference type="ARBA" id="ARBA00022827"/>
    </source>
</evidence>
<dbReference type="InterPro" id="IPR039261">
    <property type="entry name" value="FNR_nucleotide-bd"/>
</dbReference>
<dbReference type="eggNOG" id="COG1018">
    <property type="taxonomic scope" value="Bacteria"/>
</dbReference>
<keyword evidence="3" id="KW-0001">2Fe-2S</keyword>
<dbReference type="GO" id="GO:0008941">
    <property type="term" value="F:nitric oxide dioxygenase NAD(P)H activity"/>
    <property type="evidence" value="ECO:0007669"/>
    <property type="project" value="UniProtKB-EC"/>
</dbReference>
<dbReference type="Proteomes" id="UP000008461">
    <property type="component" value="Chromosome"/>
</dbReference>
<dbReference type="OrthoDB" id="9789468at2"/>
<protein>
    <submittedName>
        <fullName evidence="11">Nitric oxide dioxygenase</fullName>
        <ecNumber evidence="11">1.14.12.17</ecNumber>
    </submittedName>
</protein>
<feature type="domain" description="2Fe-2S ferredoxin-type" evidence="9">
    <location>
        <begin position="277"/>
        <end position="366"/>
    </location>
</feature>
<dbReference type="HOGENOM" id="CLU_003827_14_1_10"/>
<dbReference type="InterPro" id="IPR001433">
    <property type="entry name" value="OxRdtase_FAD/NAD-bd"/>
</dbReference>
<dbReference type="InterPro" id="IPR008333">
    <property type="entry name" value="Cbr1-like_FAD-bd_dom"/>
</dbReference>
<dbReference type="SUPFAM" id="SSF54292">
    <property type="entry name" value="2Fe-2S ferredoxin-like"/>
    <property type="match status" value="1"/>
</dbReference>
<dbReference type="EC" id="1.14.12.17" evidence="11"/>
<dbReference type="CDD" id="cd06214">
    <property type="entry name" value="PA_degradation_oxidoreductase_like"/>
    <property type="match status" value="1"/>
</dbReference>
<evidence type="ECO:0000256" key="7">
    <source>
        <dbReference type="ARBA" id="ARBA00023004"/>
    </source>
</evidence>
<evidence type="ECO:0000259" key="10">
    <source>
        <dbReference type="PROSITE" id="PS51384"/>
    </source>
</evidence>
<dbReference type="PRINTS" id="PR00406">
    <property type="entry name" value="CYTB5RDTASE"/>
</dbReference>
<dbReference type="InterPro" id="IPR006058">
    <property type="entry name" value="2Fe2S_fd_BS"/>
</dbReference>
<dbReference type="InterPro" id="IPR017938">
    <property type="entry name" value="Riboflavin_synthase-like_b-brl"/>
</dbReference>
<dbReference type="PANTHER" id="PTHR47354:SF8">
    <property type="entry name" value="1,2-PHENYLACETYL-COA EPOXIDASE, SUBUNIT E"/>
    <property type="match status" value="1"/>
</dbReference>
<dbReference type="InterPro" id="IPR001709">
    <property type="entry name" value="Flavoprot_Pyr_Nucl_cyt_Rdtase"/>
</dbReference>
<dbReference type="GO" id="GO:0050660">
    <property type="term" value="F:flavin adenine dinucleotide binding"/>
    <property type="evidence" value="ECO:0007669"/>
    <property type="project" value="TreeGrafter"/>
</dbReference>
<keyword evidence="8" id="KW-0411">Iron-sulfur</keyword>
<dbReference type="PROSITE" id="PS51384">
    <property type="entry name" value="FAD_FR"/>
    <property type="match status" value="1"/>
</dbReference>
<keyword evidence="7" id="KW-0408">Iron</keyword>
<dbReference type="SUPFAM" id="SSF52343">
    <property type="entry name" value="Ferredoxin reductase-like, C-terminal NADP-linked domain"/>
    <property type="match status" value="1"/>
</dbReference>
<sequence>MSKKFFTLTVKEIRPETSDAVTVFFNIPEDIKSEFAYKAGQYLTLKFSINGKEVRRAYSMCSSPLEQDIAVTVKKVKKGVVSTYINENLEVGQTVDVMQPDGRFTPALNPDQRKTYYLFGAGSGITPLMSILQTILEEEPQSAVHLLYGNRNEESILFKDLLDQLLKRYEGQLSVTHTLSQPKREKPKGLSGLFAKGTVSWEGLTGRIDANSINRFLLDHPNNAREADYFICGPGPMIDAVEKAVHTLGIDKKHIHVEHFTANIDPGAPHVVGVSGAQVIATLNGKVHTAPVPPNKTILDALLDQKLDPPYSCTSGACSSCMAKVLKGSVKMDACYALDDEEVSNGFILTCQSHPTSPEVEITYDV</sequence>
<keyword evidence="4" id="KW-0479">Metal-binding</keyword>
<dbReference type="Pfam" id="PF00175">
    <property type="entry name" value="NAD_binding_1"/>
    <property type="match status" value="1"/>
</dbReference>
<dbReference type="KEGG" id="hhy:Halhy_3302"/>
<dbReference type="EMBL" id="CP002691">
    <property type="protein sequence ID" value="AEE51161.1"/>
    <property type="molecule type" value="Genomic_DNA"/>
</dbReference>